<accession>A0A5K7X878</accession>
<gene>
    <name evidence="1" type="ORF">PLANPX_2197</name>
</gene>
<dbReference type="Gene3D" id="3.40.390.10">
    <property type="entry name" value="Collagenase (Catalytic Domain)"/>
    <property type="match status" value="1"/>
</dbReference>
<name>A0A5K7X878_9BACT</name>
<dbReference type="InterPro" id="IPR024079">
    <property type="entry name" value="MetalloPept_cat_dom_sf"/>
</dbReference>
<dbReference type="SUPFAM" id="SSF55486">
    <property type="entry name" value="Metalloproteases ('zincins'), catalytic domain"/>
    <property type="match status" value="1"/>
</dbReference>
<dbReference type="GO" id="GO:0008237">
    <property type="term" value="F:metallopeptidase activity"/>
    <property type="evidence" value="ECO:0007669"/>
    <property type="project" value="InterPro"/>
</dbReference>
<dbReference type="KEGG" id="lpav:PLANPX_2197"/>
<keyword evidence="2" id="KW-1185">Reference proteome</keyword>
<dbReference type="RefSeq" id="WP_172991958.1">
    <property type="nucleotide sequence ID" value="NZ_AP021861.1"/>
</dbReference>
<organism evidence="1 2">
    <name type="scientific">Lacipirellula parvula</name>
    <dbReference type="NCBI Taxonomy" id="2650471"/>
    <lineage>
        <taxon>Bacteria</taxon>
        <taxon>Pseudomonadati</taxon>
        <taxon>Planctomycetota</taxon>
        <taxon>Planctomycetia</taxon>
        <taxon>Pirellulales</taxon>
        <taxon>Lacipirellulaceae</taxon>
        <taxon>Lacipirellula</taxon>
    </lineage>
</organism>
<evidence type="ECO:0000313" key="1">
    <source>
        <dbReference type="EMBL" id="BBO32585.1"/>
    </source>
</evidence>
<dbReference type="InterPro" id="IPR018247">
    <property type="entry name" value="EF_Hand_1_Ca_BS"/>
</dbReference>
<evidence type="ECO:0000313" key="2">
    <source>
        <dbReference type="Proteomes" id="UP000326837"/>
    </source>
</evidence>
<dbReference type="EMBL" id="AP021861">
    <property type="protein sequence ID" value="BBO32585.1"/>
    <property type="molecule type" value="Genomic_DNA"/>
</dbReference>
<reference evidence="2" key="1">
    <citation type="submission" date="2019-10" db="EMBL/GenBank/DDBJ databases">
        <title>Lacipirellula parvula gen. nov., sp. nov., representing a lineage of planctomycetes widespread in freshwater anoxic habitats, and description of the family Lacipirellulaceae.</title>
        <authorList>
            <person name="Dedysh S.N."/>
            <person name="Kulichevskaya I.S."/>
            <person name="Beletsky A.V."/>
            <person name="Rakitin A.L."/>
            <person name="Mardanov A.V."/>
            <person name="Ivanova A.A."/>
            <person name="Saltykova V.X."/>
            <person name="Rijpstra W.I.C."/>
            <person name="Sinninghe Damste J.S."/>
            <person name="Ravin N.V."/>
        </authorList>
    </citation>
    <scope>NUCLEOTIDE SEQUENCE [LARGE SCALE GENOMIC DNA]</scope>
    <source>
        <strain evidence="2">PX69</strain>
    </source>
</reference>
<dbReference type="PROSITE" id="PS00018">
    <property type="entry name" value="EF_HAND_1"/>
    <property type="match status" value="1"/>
</dbReference>
<dbReference type="AlphaFoldDB" id="A0A5K7X878"/>
<protein>
    <recommendedName>
        <fullName evidence="3">Peptidase M10 metallopeptidase domain-containing protein</fullName>
    </recommendedName>
</protein>
<proteinExistence type="predicted"/>
<evidence type="ECO:0008006" key="3">
    <source>
        <dbReference type="Google" id="ProtNLM"/>
    </source>
</evidence>
<dbReference type="Proteomes" id="UP000326837">
    <property type="component" value="Chromosome"/>
</dbReference>
<sequence>MNANWQFNHTIAPTVGKNDFYSVALHELGHALGLGASSQWKALASTAFFTGSAATSLMGANPPLGPVDSADNTRGHWAEGTMSKIYGSNVAQEALMDPTITSGTRKRLTALDAAAMTDIGWSLTAPPPQSYLPADFNEDGFVNAADLTVWKGAFGVNTNGDANGDNVTNGADFLVWQRQFGQTPAVAAINPAALAVPEPSAAMLSTIATLLLAALRRYAASSGRIFAAKPTH</sequence>